<dbReference type="EMBL" id="CP015098">
    <property type="protein sequence ID" value="AMW13023.1"/>
    <property type="molecule type" value="Genomic_DNA"/>
</dbReference>
<name>A0A143C6H0_9ACTN</name>
<dbReference type="RefSeq" id="WP_062929214.1">
    <property type="nucleotide sequence ID" value="NZ_CP015098.1"/>
</dbReference>
<dbReference type="STRING" id="1783515.A4E84_28150"/>
<dbReference type="AlphaFoldDB" id="A0A143C6H0"/>
<evidence type="ECO:0000313" key="2">
    <source>
        <dbReference type="EMBL" id="AMW13023.1"/>
    </source>
</evidence>
<protein>
    <submittedName>
        <fullName evidence="2">Uncharacterized protein</fullName>
    </submittedName>
</protein>
<evidence type="ECO:0000256" key="1">
    <source>
        <dbReference type="SAM" id="MobiDB-lite"/>
    </source>
</evidence>
<accession>A0A143C6H0</accession>
<gene>
    <name evidence="2" type="ORF">A4E84_28150</name>
</gene>
<sequence>MHEYELQQLRTSDLIRRADHERLVREAARARRAARHQANTDAAEHESHSRRFRRPRSARTA</sequence>
<keyword evidence="3" id="KW-1185">Reference proteome</keyword>
<dbReference type="KEGG" id="stsi:A4E84_28150"/>
<dbReference type="Proteomes" id="UP000076096">
    <property type="component" value="Chromosome"/>
</dbReference>
<feature type="region of interest" description="Disordered" evidence="1">
    <location>
        <begin position="27"/>
        <end position="61"/>
    </location>
</feature>
<feature type="compositionally biased region" description="Basic residues" evidence="1">
    <location>
        <begin position="50"/>
        <end position="61"/>
    </location>
</feature>
<reference evidence="3" key="1">
    <citation type="submission" date="2016-04" db="EMBL/GenBank/DDBJ databases">
        <authorList>
            <person name="Zhang B."/>
        </authorList>
    </citation>
    <scope>NUCLEOTIDE SEQUENCE [LARGE SCALE GENOMIC DNA]</scope>
    <source>
        <strain evidence="3">S10</strain>
    </source>
</reference>
<proteinExistence type="predicted"/>
<organism evidence="2 3">
    <name type="scientific">Streptomyces qaidamensis</name>
    <dbReference type="NCBI Taxonomy" id="1783515"/>
    <lineage>
        <taxon>Bacteria</taxon>
        <taxon>Bacillati</taxon>
        <taxon>Actinomycetota</taxon>
        <taxon>Actinomycetes</taxon>
        <taxon>Kitasatosporales</taxon>
        <taxon>Streptomycetaceae</taxon>
        <taxon>Streptomyces</taxon>
        <taxon>Streptomyces aurantiacus group</taxon>
    </lineage>
</organism>
<evidence type="ECO:0000313" key="3">
    <source>
        <dbReference type="Proteomes" id="UP000076096"/>
    </source>
</evidence>